<reference evidence="1" key="1">
    <citation type="journal article" date="2018" name="DNA Res.">
        <title>Multiple hybrid de novo genome assembly of finger millet, an orphan allotetraploid crop.</title>
        <authorList>
            <person name="Hatakeyama M."/>
            <person name="Aluri S."/>
            <person name="Balachadran M.T."/>
            <person name="Sivarajan S.R."/>
            <person name="Patrignani A."/>
            <person name="Gruter S."/>
            <person name="Poveda L."/>
            <person name="Shimizu-Inatsugi R."/>
            <person name="Baeten J."/>
            <person name="Francoijs K.J."/>
            <person name="Nataraja K.N."/>
            <person name="Reddy Y.A.N."/>
            <person name="Phadnis S."/>
            <person name="Ravikumar R.L."/>
            <person name="Schlapbach R."/>
            <person name="Sreeman S.M."/>
            <person name="Shimizu K.K."/>
        </authorList>
    </citation>
    <scope>NUCLEOTIDE SEQUENCE</scope>
</reference>
<organism evidence="1 2">
    <name type="scientific">Eleusine coracana subsp. coracana</name>
    <dbReference type="NCBI Taxonomy" id="191504"/>
    <lineage>
        <taxon>Eukaryota</taxon>
        <taxon>Viridiplantae</taxon>
        <taxon>Streptophyta</taxon>
        <taxon>Embryophyta</taxon>
        <taxon>Tracheophyta</taxon>
        <taxon>Spermatophyta</taxon>
        <taxon>Magnoliopsida</taxon>
        <taxon>Liliopsida</taxon>
        <taxon>Poales</taxon>
        <taxon>Poaceae</taxon>
        <taxon>PACMAD clade</taxon>
        <taxon>Chloridoideae</taxon>
        <taxon>Cynodonteae</taxon>
        <taxon>Eleusininae</taxon>
        <taxon>Eleusine</taxon>
    </lineage>
</organism>
<evidence type="ECO:0000313" key="2">
    <source>
        <dbReference type="Proteomes" id="UP001054889"/>
    </source>
</evidence>
<keyword evidence="2" id="KW-1185">Reference proteome</keyword>
<dbReference type="AlphaFoldDB" id="A0AAV5FTV7"/>
<protein>
    <submittedName>
        <fullName evidence="1">Uncharacterized protein</fullName>
    </submittedName>
</protein>
<comment type="caution">
    <text evidence="1">The sequence shown here is derived from an EMBL/GenBank/DDBJ whole genome shotgun (WGS) entry which is preliminary data.</text>
</comment>
<sequence>MVWKGTAESKGGDYQVSWEIACSSKDEGGLGVHDLHTQNLCLLMKFLHKVVSNADAPWVRWIHQQYKPFQDGFEPSKTATSSWNTLAKLMPLYQAITSVDVGDGKSTFLWHDDWTTLGPLHQAMPALFSHCSAKSITVCAALGSRALSL</sequence>
<proteinExistence type="predicted"/>
<dbReference type="EMBL" id="BQKI01000095">
    <property type="protein sequence ID" value="GJN37980.1"/>
    <property type="molecule type" value="Genomic_DNA"/>
</dbReference>
<name>A0AAV5FTV7_ELECO</name>
<evidence type="ECO:0000313" key="1">
    <source>
        <dbReference type="EMBL" id="GJN37980.1"/>
    </source>
</evidence>
<gene>
    <name evidence="1" type="primary">gb26985</name>
    <name evidence="1" type="ORF">PR202_gb26985</name>
</gene>
<dbReference type="Proteomes" id="UP001054889">
    <property type="component" value="Unassembled WGS sequence"/>
</dbReference>
<accession>A0AAV5FTV7</accession>
<reference evidence="1" key="2">
    <citation type="submission" date="2021-12" db="EMBL/GenBank/DDBJ databases">
        <title>Resequencing data analysis of finger millet.</title>
        <authorList>
            <person name="Hatakeyama M."/>
            <person name="Aluri S."/>
            <person name="Balachadran M.T."/>
            <person name="Sivarajan S.R."/>
            <person name="Poveda L."/>
            <person name="Shimizu-Inatsugi R."/>
            <person name="Schlapbach R."/>
            <person name="Sreeman S.M."/>
            <person name="Shimizu K.K."/>
        </authorList>
    </citation>
    <scope>NUCLEOTIDE SEQUENCE</scope>
</reference>